<feature type="non-terminal residue" evidence="2">
    <location>
        <position position="272"/>
    </location>
</feature>
<dbReference type="Pfam" id="PF19289">
    <property type="entry name" value="PmbA_TldD_3rd"/>
    <property type="match status" value="1"/>
</dbReference>
<organism evidence="2">
    <name type="scientific">marine sediment metagenome</name>
    <dbReference type="NCBI Taxonomy" id="412755"/>
    <lineage>
        <taxon>unclassified sequences</taxon>
        <taxon>metagenomes</taxon>
        <taxon>ecological metagenomes</taxon>
    </lineage>
</organism>
<dbReference type="GO" id="GO:0005829">
    <property type="term" value="C:cytosol"/>
    <property type="evidence" value="ECO:0007669"/>
    <property type="project" value="TreeGrafter"/>
</dbReference>
<dbReference type="AlphaFoldDB" id="X1J916"/>
<dbReference type="InterPro" id="IPR035068">
    <property type="entry name" value="TldD/PmbA_N"/>
</dbReference>
<proteinExistence type="predicted"/>
<dbReference type="GO" id="GO:0006508">
    <property type="term" value="P:proteolysis"/>
    <property type="evidence" value="ECO:0007669"/>
    <property type="project" value="InterPro"/>
</dbReference>
<reference evidence="2" key="1">
    <citation type="journal article" date="2014" name="Front. Microbiol.">
        <title>High frequency of phylogenetically diverse reductive dehalogenase-homologous genes in deep subseafloor sedimentary metagenomes.</title>
        <authorList>
            <person name="Kawai M."/>
            <person name="Futagami T."/>
            <person name="Toyoda A."/>
            <person name="Takaki Y."/>
            <person name="Nishi S."/>
            <person name="Hori S."/>
            <person name="Arai W."/>
            <person name="Tsubouchi T."/>
            <person name="Morono Y."/>
            <person name="Uchiyama I."/>
            <person name="Ito T."/>
            <person name="Fujiyama A."/>
            <person name="Inagaki F."/>
            <person name="Takami H."/>
        </authorList>
    </citation>
    <scope>NUCLEOTIDE SEQUENCE</scope>
    <source>
        <strain evidence="2">Expedition CK06-06</strain>
    </source>
</reference>
<dbReference type="PANTHER" id="PTHR43421">
    <property type="entry name" value="METALLOPROTEASE PMBA"/>
    <property type="match status" value="1"/>
</dbReference>
<dbReference type="Gene3D" id="3.30.2290.10">
    <property type="entry name" value="PmbA/TldD superfamily"/>
    <property type="match status" value="1"/>
</dbReference>
<dbReference type="PANTHER" id="PTHR43421:SF1">
    <property type="entry name" value="METALLOPROTEASE PMBA"/>
    <property type="match status" value="1"/>
</dbReference>
<dbReference type="InterPro" id="IPR045569">
    <property type="entry name" value="Metalloprtase-TldD/E_C"/>
</dbReference>
<gene>
    <name evidence="2" type="ORF">S03H2_42107</name>
</gene>
<feature type="domain" description="Metalloprotease TldD/E C-terminal" evidence="1">
    <location>
        <begin position="121"/>
        <end position="262"/>
    </location>
</feature>
<protein>
    <recommendedName>
        <fullName evidence="1">Metalloprotease TldD/E C-terminal domain-containing protein</fullName>
    </recommendedName>
</protein>
<dbReference type="SUPFAM" id="SSF111283">
    <property type="entry name" value="Putative modulator of DNA gyrase, PmbA/TldD"/>
    <property type="match status" value="1"/>
</dbReference>
<evidence type="ECO:0000313" key="2">
    <source>
        <dbReference type="EMBL" id="GAH74884.1"/>
    </source>
</evidence>
<dbReference type="GO" id="GO:0008237">
    <property type="term" value="F:metallopeptidase activity"/>
    <property type="evidence" value="ECO:0007669"/>
    <property type="project" value="InterPro"/>
</dbReference>
<comment type="caution">
    <text evidence="2">The sequence shown here is derived from an EMBL/GenBank/DDBJ whole genome shotgun (WGS) entry which is preliminary data.</text>
</comment>
<sequence length="272" mass="30604">PIKTADQSILSDPIGFKADMSEEIRKEIDEHKEVSPTFGRFRLHIQNKYLKNSTGLDLGASKTFFYIEYAVKAQENGKLSEAWEIEYIKEKEHLNIEERVNKWARIAVDTLKAKIPKPNKQAIVIFPPNVLKNAISPVIGFHALGKAYHEKISTLNVDAKVASDTFTLQDDGLLEGGLMCNSWDGEGNPHQMNEVIKNGIFKKRLYDQKFAIMGNTESTGNGIRIDDGSVINSISNLEILPGDITKEEMISNIKEGFFIEKCSWLNPDRFSG</sequence>
<feature type="non-terminal residue" evidence="2">
    <location>
        <position position="1"/>
    </location>
</feature>
<name>X1J916_9ZZZZ</name>
<dbReference type="InterPro" id="IPR047657">
    <property type="entry name" value="PmbA"/>
</dbReference>
<dbReference type="InterPro" id="IPR036059">
    <property type="entry name" value="TldD/PmbA_sf"/>
</dbReference>
<dbReference type="EMBL" id="BARU01026189">
    <property type="protein sequence ID" value="GAH74884.1"/>
    <property type="molecule type" value="Genomic_DNA"/>
</dbReference>
<evidence type="ECO:0000259" key="1">
    <source>
        <dbReference type="Pfam" id="PF19289"/>
    </source>
</evidence>
<accession>X1J916</accession>